<gene>
    <name evidence="1" type="ORF">MM415B02408_0009</name>
</gene>
<sequence>MGFMGRTLKRTENGLRIVHLQDADKPEIKKYQEFAKRWNNDLKKIARNDKNIIILGTLEKYEAPQDK</sequence>
<dbReference type="AlphaFoldDB" id="A0A6M3L5S1"/>
<name>A0A6M3L5S1_9ZZZZ</name>
<reference evidence="1" key="1">
    <citation type="submission" date="2020-03" db="EMBL/GenBank/DDBJ databases">
        <title>The deep terrestrial virosphere.</title>
        <authorList>
            <person name="Holmfeldt K."/>
            <person name="Nilsson E."/>
            <person name="Simone D."/>
            <person name="Lopez-Fernandez M."/>
            <person name="Wu X."/>
            <person name="de Brujin I."/>
            <person name="Lundin D."/>
            <person name="Andersson A."/>
            <person name="Bertilsson S."/>
            <person name="Dopson M."/>
        </authorList>
    </citation>
    <scope>NUCLEOTIDE SEQUENCE</scope>
    <source>
        <strain evidence="1">MM415B02408</strain>
    </source>
</reference>
<protein>
    <submittedName>
        <fullName evidence="1">Uncharacterized protein</fullName>
    </submittedName>
</protein>
<dbReference type="EMBL" id="MT142902">
    <property type="protein sequence ID" value="QJA90277.1"/>
    <property type="molecule type" value="Genomic_DNA"/>
</dbReference>
<proteinExistence type="predicted"/>
<evidence type="ECO:0000313" key="1">
    <source>
        <dbReference type="EMBL" id="QJA90277.1"/>
    </source>
</evidence>
<accession>A0A6M3L5S1</accession>
<organism evidence="1">
    <name type="scientific">viral metagenome</name>
    <dbReference type="NCBI Taxonomy" id="1070528"/>
    <lineage>
        <taxon>unclassified sequences</taxon>
        <taxon>metagenomes</taxon>
        <taxon>organismal metagenomes</taxon>
    </lineage>
</organism>